<comment type="caution">
    <text evidence="3">The sequence shown here is derived from an EMBL/GenBank/DDBJ whole genome shotgun (WGS) entry which is preliminary data.</text>
</comment>
<sequence length="215" mass="23163">MPIPTIDAYPMPTGAGSDGPLRWVVDPERAILLIHDMQRYFVAPFPADEEPVVSLVANIAALRERCAALGVPVAYTAQPGSMTPAQRGLLTDLWGPGMTVSEADRAVVDELAPGEHDAVFTKWRYSAFFNSGLEQFLRERGRDQIVVCGVYAHVGVLMTCLDAFSSDIRPFLVTDAVADFSEAHHRMAVTHAAATCALTTSTKEVLQMLSTGAGS</sequence>
<dbReference type="Proteomes" id="UP000316628">
    <property type="component" value="Unassembled WGS sequence"/>
</dbReference>
<dbReference type="AlphaFoldDB" id="A0A543J769"/>
<dbReference type="SUPFAM" id="SSF52499">
    <property type="entry name" value="Isochorismatase-like hydrolases"/>
    <property type="match status" value="1"/>
</dbReference>
<evidence type="ECO:0000313" key="4">
    <source>
        <dbReference type="Proteomes" id="UP000316628"/>
    </source>
</evidence>
<dbReference type="InterPro" id="IPR050272">
    <property type="entry name" value="Isochorismatase-like_hydrls"/>
</dbReference>
<proteinExistence type="predicted"/>
<dbReference type="Gene3D" id="3.40.50.850">
    <property type="entry name" value="Isochorismatase-like"/>
    <property type="match status" value="1"/>
</dbReference>
<dbReference type="GO" id="GO:0008908">
    <property type="term" value="F:isochorismatase activity"/>
    <property type="evidence" value="ECO:0007669"/>
    <property type="project" value="InterPro"/>
</dbReference>
<dbReference type="OrthoDB" id="5794853at2"/>
<dbReference type="InterPro" id="IPR000868">
    <property type="entry name" value="Isochorismatase-like_dom"/>
</dbReference>
<dbReference type="PRINTS" id="PR01398">
    <property type="entry name" value="ISCHRISMTASE"/>
</dbReference>
<dbReference type="Pfam" id="PF00857">
    <property type="entry name" value="Isochorismatase"/>
    <property type="match status" value="1"/>
</dbReference>
<dbReference type="RefSeq" id="WP_141975350.1">
    <property type="nucleotide sequence ID" value="NZ_VFPP01000001.1"/>
</dbReference>
<feature type="domain" description="Isochorismatase-like" evidence="2">
    <location>
        <begin position="31"/>
        <end position="203"/>
    </location>
</feature>
<dbReference type="PIRSF" id="PIRSF001111">
    <property type="entry name" value="Isochorismatase"/>
    <property type="match status" value="1"/>
</dbReference>
<dbReference type="PANTHER" id="PTHR43540">
    <property type="entry name" value="PEROXYUREIDOACRYLATE/UREIDOACRYLATE AMIDOHYDROLASE-RELATED"/>
    <property type="match status" value="1"/>
</dbReference>
<evidence type="ECO:0000259" key="2">
    <source>
        <dbReference type="Pfam" id="PF00857"/>
    </source>
</evidence>
<gene>
    <name evidence="3" type="ORF">FHX81_0917</name>
</gene>
<dbReference type="PANTHER" id="PTHR43540:SF3">
    <property type="entry name" value="ENTEROBACTIN SYNTHASE COMPONENT B"/>
    <property type="match status" value="1"/>
</dbReference>
<dbReference type="InterPro" id="IPR036380">
    <property type="entry name" value="Isochorismatase-like_sf"/>
</dbReference>
<accession>A0A543J769</accession>
<keyword evidence="4" id="KW-1185">Reference proteome</keyword>
<dbReference type="EMBL" id="VFPP01000001">
    <property type="protein sequence ID" value="TQM78642.1"/>
    <property type="molecule type" value="Genomic_DNA"/>
</dbReference>
<dbReference type="InterPro" id="IPR016291">
    <property type="entry name" value="Isochorismatase"/>
</dbReference>
<name>A0A543J769_9PSEU</name>
<reference evidence="3 4" key="1">
    <citation type="submission" date="2019-06" db="EMBL/GenBank/DDBJ databases">
        <title>Sequencing the genomes of 1000 actinobacteria strains.</title>
        <authorList>
            <person name="Klenk H.-P."/>
        </authorList>
    </citation>
    <scope>NUCLEOTIDE SEQUENCE [LARGE SCALE GENOMIC DNA]</scope>
    <source>
        <strain evidence="3 4">DSM 45456</strain>
    </source>
</reference>
<protein>
    <submittedName>
        <fullName evidence="3">Isochorismate hydrolase</fullName>
    </submittedName>
</protein>
<evidence type="ECO:0000313" key="3">
    <source>
        <dbReference type="EMBL" id="TQM78642.1"/>
    </source>
</evidence>
<evidence type="ECO:0000256" key="1">
    <source>
        <dbReference type="ARBA" id="ARBA00022801"/>
    </source>
</evidence>
<keyword evidence="1 3" id="KW-0378">Hydrolase</keyword>
<organism evidence="3 4">
    <name type="scientific">Saccharothrix saharensis</name>
    <dbReference type="NCBI Taxonomy" id="571190"/>
    <lineage>
        <taxon>Bacteria</taxon>
        <taxon>Bacillati</taxon>
        <taxon>Actinomycetota</taxon>
        <taxon>Actinomycetes</taxon>
        <taxon>Pseudonocardiales</taxon>
        <taxon>Pseudonocardiaceae</taxon>
        <taxon>Saccharothrix</taxon>
    </lineage>
</organism>